<dbReference type="EMBL" id="HBGN01035260">
    <property type="protein sequence ID" value="CAD9352858.1"/>
    <property type="molecule type" value="Transcribed_RNA"/>
</dbReference>
<sequence length="113" mass="12252">MKEWQSSQDTCMPLAVAVGEAVEEGGGREQWRHVPVTSSSSSSSSEAERESVSKNGVISLLSVLSFFIVDTEVQELPAAAAAAAARNRALILLEGEMMEYSVNRPRGRCFYVI</sequence>
<reference evidence="2" key="1">
    <citation type="submission" date="2021-01" db="EMBL/GenBank/DDBJ databases">
        <authorList>
            <person name="Corre E."/>
            <person name="Pelletier E."/>
            <person name="Niang G."/>
            <person name="Scheremetjew M."/>
            <person name="Finn R."/>
            <person name="Kale V."/>
            <person name="Holt S."/>
            <person name="Cochrane G."/>
            <person name="Meng A."/>
            <person name="Brown T."/>
            <person name="Cohen L."/>
        </authorList>
    </citation>
    <scope>NUCLEOTIDE SEQUENCE</scope>
    <source>
        <strain evidence="2">Pop2</strain>
    </source>
</reference>
<dbReference type="AlphaFoldDB" id="A0A7S1ZYU4"/>
<evidence type="ECO:0000256" key="1">
    <source>
        <dbReference type="SAM" id="MobiDB-lite"/>
    </source>
</evidence>
<accession>A0A7S1ZYU4</accession>
<proteinExistence type="predicted"/>
<organism evidence="2">
    <name type="scientific">Ditylum brightwellii</name>
    <dbReference type="NCBI Taxonomy" id="49249"/>
    <lineage>
        <taxon>Eukaryota</taxon>
        <taxon>Sar</taxon>
        <taxon>Stramenopiles</taxon>
        <taxon>Ochrophyta</taxon>
        <taxon>Bacillariophyta</taxon>
        <taxon>Mediophyceae</taxon>
        <taxon>Lithodesmiophycidae</taxon>
        <taxon>Lithodesmiales</taxon>
        <taxon>Lithodesmiaceae</taxon>
        <taxon>Ditylum</taxon>
    </lineage>
</organism>
<protein>
    <submittedName>
        <fullName evidence="2">Uncharacterized protein</fullName>
    </submittedName>
</protein>
<name>A0A7S1ZYU4_9STRA</name>
<evidence type="ECO:0000313" key="2">
    <source>
        <dbReference type="EMBL" id="CAD9352858.1"/>
    </source>
</evidence>
<gene>
    <name evidence="2" type="ORF">DBRI1063_LOCUS22681</name>
</gene>
<feature type="region of interest" description="Disordered" evidence="1">
    <location>
        <begin position="22"/>
        <end position="53"/>
    </location>
</feature>